<dbReference type="AlphaFoldDB" id="A0A0D0U5M7"/>
<sequence length="244" mass="27727">MPSMAAVSFSNTLFWHPSSSSILAQLNAFVPSALSTSTSPRLNLFQTGWHTLKHSIFQKAITWYSLFPSIAFPPFVTSLCSAFASDSRNYAIVALSFFTVILCYRLGSLAKSIAPSQKQPFVQAASSTSRNCQEWEQRRIVIGGEDVDQIMQECQRLAPGLSYLAMTQVLRQFLLPMGSIWPREYYEAYQQARRHGKMMSLKKSVVLKHIKAGLVVIDHPYLSPEDIVNREWRGLLWEDDYYTK</sequence>
<keyword evidence="3" id="KW-1185">Reference proteome</keyword>
<evidence type="ECO:0000313" key="3">
    <source>
        <dbReference type="Proteomes" id="UP000053392"/>
    </source>
</evidence>
<gene>
    <name evidence="2" type="ORF">I313_00355</name>
</gene>
<accession>A0A0D0U5M7</accession>
<protein>
    <submittedName>
        <fullName evidence="2">Uncharacterized protein</fullName>
    </submittedName>
</protein>
<dbReference type="EMBL" id="KN847896">
    <property type="protein sequence ID" value="KIR43513.1"/>
    <property type="molecule type" value="Genomic_DNA"/>
</dbReference>
<dbReference type="HOGENOM" id="CLU_078269_0_0_1"/>
<keyword evidence="1" id="KW-1133">Transmembrane helix</keyword>
<reference evidence="2 3" key="1">
    <citation type="submission" date="2015-01" db="EMBL/GenBank/DDBJ databases">
        <title>The Genome Sequence of Cryptococcus gattii Ram5.</title>
        <authorList>
            <consortium name="The Broad Institute Genomics Platform"/>
            <person name="Cuomo C."/>
            <person name="Litvintseva A."/>
            <person name="Chen Y."/>
            <person name="Heitman J."/>
            <person name="Sun S."/>
            <person name="Springer D."/>
            <person name="Dromer F."/>
            <person name="Young S."/>
            <person name="Zeng Q."/>
            <person name="Gargeya S."/>
            <person name="Abouelleil A."/>
            <person name="Alvarado L."/>
            <person name="Chapman S.B."/>
            <person name="Gainer-Dewar J."/>
            <person name="Goldberg J."/>
            <person name="Griggs A."/>
            <person name="Gujja S."/>
            <person name="Hansen M."/>
            <person name="Howarth C."/>
            <person name="Imamovic A."/>
            <person name="Larimer J."/>
            <person name="Murphy C."/>
            <person name="Naylor J."/>
            <person name="Pearson M."/>
            <person name="Priest M."/>
            <person name="Roberts A."/>
            <person name="Saif S."/>
            <person name="Shea T."/>
            <person name="Sykes S."/>
            <person name="Wortman J."/>
            <person name="Nusbaum C."/>
            <person name="Birren B."/>
        </authorList>
    </citation>
    <scope>NUCLEOTIDE SEQUENCE [LARGE SCALE GENOMIC DNA]</scope>
    <source>
        <strain evidence="2 3">Ram5</strain>
    </source>
</reference>
<feature type="transmembrane region" description="Helical" evidence="1">
    <location>
        <begin position="90"/>
        <end position="107"/>
    </location>
</feature>
<dbReference type="Proteomes" id="UP000053392">
    <property type="component" value="Unassembled WGS sequence"/>
</dbReference>
<proteinExistence type="predicted"/>
<keyword evidence="1" id="KW-0472">Membrane</keyword>
<name>A0A0D0U5M7_9TREE</name>
<evidence type="ECO:0000313" key="2">
    <source>
        <dbReference type="EMBL" id="KIR43513.1"/>
    </source>
</evidence>
<feature type="transmembrane region" description="Helical" evidence="1">
    <location>
        <begin position="61"/>
        <end position="84"/>
    </location>
</feature>
<organism evidence="2 3">
    <name type="scientific">Cryptococcus deuterogattii Ram5</name>
    <dbReference type="NCBI Taxonomy" id="1296110"/>
    <lineage>
        <taxon>Eukaryota</taxon>
        <taxon>Fungi</taxon>
        <taxon>Dikarya</taxon>
        <taxon>Basidiomycota</taxon>
        <taxon>Agaricomycotina</taxon>
        <taxon>Tremellomycetes</taxon>
        <taxon>Tremellales</taxon>
        <taxon>Cryptococcaceae</taxon>
        <taxon>Cryptococcus</taxon>
        <taxon>Cryptococcus gattii species complex</taxon>
    </lineage>
</organism>
<keyword evidence="1" id="KW-0812">Transmembrane</keyword>
<dbReference type="OrthoDB" id="2572162at2759"/>
<evidence type="ECO:0000256" key="1">
    <source>
        <dbReference type="SAM" id="Phobius"/>
    </source>
</evidence>